<proteinExistence type="predicted"/>
<accession>A0A239WKG2</accession>
<keyword evidence="1" id="KW-0472">Membrane</keyword>
<name>A0A239WKG2_9FLAO</name>
<sequence length="92" mass="10552">MEKNTIYFLGFGLYMIVLIISIIIFRKTKGNSFKFLLYSGLILLSVNLIYLLLVKIFNNSYSGVLLIYASIILNLLSIPTIVMLFILKLIKK</sequence>
<dbReference type="AlphaFoldDB" id="A0A239WKG2"/>
<evidence type="ECO:0000313" key="2">
    <source>
        <dbReference type="EMBL" id="SNV34912.1"/>
    </source>
</evidence>
<reference evidence="2 3" key="1">
    <citation type="submission" date="2017-06" db="EMBL/GenBank/DDBJ databases">
        <authorList>
            <consortium name="Pathogen Informatics"/>
        </authorList>
    </citation>
    <scope>NUCLEOTIDE SEQUENCE [LARGE SCALE GENOMIC DNA]</scope>
    <source>
        <strain evidence="2 3">NCTC13490</strain>
    </source>
</reference>
<dbReference type="Proteomes" id="UP000215196">
    <property type="component" value="Chromosome 1"/>
</dbReference>
<keyword evidence="1" id="KW-1133">Transmembrane helix</keyword>
<gene>
    <name evidence="2" type="ORF">SAMEA4412677_00374</name>
</gene>
<protein>
    <submittedName>
        <fullName evidence="2">Uncharacterized protein</fullName>
    </submittedName>
</protein>
<feature type="transmembrane region" description="Helical" evidence="1">
    <location>
        <begin position="65"/>
        <end position="87"/>
    </location>
</feature>
<feature type="transmembrane region" description="Helical" evidence="1">
    <location>
        <begin position="6"/>
        <end position="23"/>
    </location>
</feature>
<dbReference type="KEGG" id="ctak:4412677_00374"/>
<keyword evidence="1" id="KW-0812">Transmembrane</keyword>
<evidence type="ECO:0000313" key="3">
    <source>
        <dbReference type="Proteomes" id="UP000215196"/>
    </source>
</evidence>
<dbReference type="EMBL" id="LT906465">
    <property type="protein sequence ID" value="SNV34912.1"/>
    <property type="molecule type" value="Genomic_DNA"/>
</dbReference>
<feature type="transmembrane region" description="Helical" evidence="1">
    <location>
        <begin position="35"/>
        <end position="53"/>
    </location>
</feature>
<evidence type="ECO:0000256" key="1">
    <source>
        <dbReference type="SAM" id="Phobius"/>
    </source>
</evidence>
<organism evidence="2 3">
    <name type="scientific">Chryseobacterium taklimakanense</name>
    <dbReference type="NCBI Taxonomy" id="536441"/>
    <lineage>
        <taxon>Bacteria</taxon>
        <taxon>Pseudomonadati</taxon>
        <taxon>Bacteroidota</taxon>
        <taxon>Flavobacteriia</taxon>
        <taxon>Flavobacteriales</taxon>
        <taxon>Weeksellaceae</taxon>
        <taxon>Chryseobacterium group</taxon>
        <taxon>Chryseobacterium</taxon>
    </lineage>
</organism>
<keyword evidence="3" id="KW-1185">Reference proteome</keyword>